<dbReference type="Proteomes" id="UP000280726">
    <property type="component" value="Unassembled WGS sequence"/>
</dbReference>
<organism evidence="5 6">
    <name type="scientific">Georgenia muralis</name>
    <dbReference type="NCBI Taxonomy" id="154117"/>
    <lineage>
        <taxon>Bacteria</taxon>
        <taxon>Bacillati</taxon>
        <taxon>Actinomycetota</taxon>
        <taxon>Actinomycetes</taxon>
        <taxon>Micrococcales</taxon>
        <taxon>Bogoriellaceae</taxon>
        <taxon>Georgenia</taxon>
    </lineage>
</organism>
<dbReference type="SUPFAM" id="SSF52540">
    <property type="entry name" value="P-loop containing nucleoside triphosphate hydrolases"/>
    <property type="match status" value="2"/>
</dbReference>
<keyword evidence="5" id="KW-0547">Nucleotide-binding</keyword>
<keyword evidence="5" id="KW-0347">Helicase</keyword>
<dbReference type="EMBL" id="RKRA01000001">
    <property type="protein sequence ID" value="RPF29022.1"/>
    <property type="molecule type" value="Genomic_DNA"/>
</dbReference>
<dbReference type="PROSITE" id="PS51194">
    <property type="entry name" value="HELICASE_CTER"/>
    <property type="match status" value="1"/>
</dbReference>
<dbReference type="Pfam" id="PF00176">
    <property type="entry name" value="SNF2-rel_dom"/>
    <property type="match status" value="1"/>
</dbReference>
<dbReference type="Gene3D" id="3.40.50.300">
    <property type="entry name" value="P-loop containing nucleotide triphosphate hydrolases"/>
    <property type="match status" value="1"/>
</dbReference>
<dbReference type="PANTHER" id="PTHR45629:SF7">
    <property type="entry name" value="DNA EXCISION REPAIR PROTEIN ERCC-6-RELATED"/>
    <property type="match status" value="1"/>
</dbReference>
<dbReference type="InterPro" id="IPR014001">
    <property type="entry name" value="Helicase_ATP-bd"/>
</dbReference>
<dbReference type="GO" id="GO:0004386">
    <property type="term" value="F:helicase activity"/>
    <property type="evidence" value="ECO:0007669"/>
    <property type="project" value="UniProtKB-KW"/>
</dbReference>
<feature type="domain" description="Helicase C-terminal" evidence="4">
    <location>
        <begin position="832"/>
        <end position="996"/>
    </location>
</feature>
<dbReference type="GO" id="GO:0016787">
    <property type="term" value="F:hydrolase activity"/>
    <property type="evidence" value="ECO:0007669"/>
    <property type="project" value="UniProtKB-KW"/>
</dbReference>
<dbReference type="Gene3D" id="3.40.50.10810">
    <property type="entry name" value="Tandem AAA-ATPase domain"/>
    <property type="match status" value="1"/>
</dbReference>
<evidence type="ECO:0000256" key="1">
    <source>
        <dbReference type="ARBA" id="ARBA00022801"/>
    </source>
</evidence>
<evidence type="ECO:0000259" key="3">
    <source>
        <dbReference type="PROSITE" id="PS51192"/>
    </source>
</evidence>
<evidence type="ECO:0000256" key="2">
    <source>
        <dbReference type="SAM" id="MobiDB-lite"/>
    </source>
</evidence>
<comment type="caution">
    <text evidence="5">The sequence shown here is derived from an EMBL/GenBank/DDBJ whole genome shotgun (WGS) entry which is preliminary data.</text>
</comment>
<dbReference type="InterPro" id="IPR038718">
    <property type="entry name" value="SNF2-like_sf"/>
</dbReference>
<evidence type="ECO:0000313" key="5">
    <source>
        <dbReference type="EMBL" id="RPF29022.1"/>
    </source>
</evidence>
<dbReference type="InterPro" id="IPR027417">
    <property type="entry name" value="P-loop_NTPase"/>
</dbReference>
<dbReference type="InterPro" id="IPR049730">
    <property type="entry name" value="SNF2/RAD54-like_C"/>
</dbReference>
<gene>
    <name evidence="5" type="ORF">EDD32_3574</name>
</gene>
<dbReference type="Pfam" id="PF00271">
    <property type="entry name" value="Helicase_C"/>
    <property type="match status" value="1"/>
</dbReference>
<feature type="region of interest" description="Disordered" evidence="2">
    <location>
        <begin position="1"/>
        <end position="20"/>
    </location>
</feature>
<dbReference type="OrthoDB" id="9760715at2"/>
<dbReference type="InterPro" id="IPR000330">
    <property type="entry name" value="SNF2_N"/>
</dbReference>
<keyword evidence="6" id="KW-1185">Reference proteome</keyword>
<dbReference type="SMART" id="SM00487">
    <property type="entry name" value="DEXDc"/>
    <property type="match status" value="1"/>
</dbReference>
<keyword evidence="5" id="KW-0067">ATP-binding</keyword>
<dbReference type="SMART" id="SM00490">
    <property type="entry name" value="HELICc"/>
    <property type="match status" value="1"/>
</dbReference>
<name>A0A3N4ZU49_9MICO</name>
<protein>
    <submittedName>
        <fullName evidence="5">Helicase-like protein</fullName>
    </submittedName>
</protein>
<dbReference type="InterPro" id="IPR050496">
    <property type="entry name" value="SNF2_RAD54_helicase_repair"/>
</dbReference>
<sequence>MGLRDMLRGLGMRPDETDAPMPGFDVTFDDDGANFVTTASDLELLRRGQGQRTAQEQHLVLEMLAEQGAARPLPNGFEMDAEDVARLSDEEAEIVGLPPRFPGTFVAEVRSNTTSQRFAVTILAHSGASPQPSNRLGPTLRLGSATSYRLSLPALRALRAVEEHSRLDLDERTESRNVRLVAELQGANRLAAEGPEESRDPSFRLSLGHLDSWSTTVPESVGLVVEPGTDGSLKVTPDLGTDVDTATLDRRWRQLDEESDTGVLRVDDELILLEEKQLAGVRNVLSNRTIPKHQVPTFLKAPGSFFDTALVDVELHFGVRVAGVGVVTQSFVEASESGISWFDDGATVKPARVLPDLIQDLASLTAVERDVDEAWTAGRTVVPVAEELVDVSDHDAVQEALVLTRARLRRQHESRPPAGARERTVAVGVVIGDALPLTDLLRARVADVSPPRAVPYADLLRAPYPHQREGIELLSALMAASLDGDADAPDRVQGALLADDMGLGKTYMTLVALRELMAAQDARDERRPTLAVLPVSLIENWEGELRETFAGPVFDDVVVLQSGRDLGRFRIGGAGRETSAIASNVGNDGMLREDAIRLSLRVGDAHGPARLDVPGRLVLATYETLASYQLSLAQVDWGAVVFDEAQNIKNPDALRTRAAKGLKARFKLLATGTPIENSLLDFWCLMDTAQPGLLGSWPTFQEAWVTPMDGADGERKAELGRGLREEVGPFMLRRVKEDHLPDLPTKTVHSGVPAPGTDIAHDPRLALTMPPPQQAAYDAHVQAFQARAQRSQGAALKAIQALRAVSLHPDAQGDSALAKDPSGLELSARMRAMLPVLDDIRSRGEKVIIFVVNKKVQQHLALWLHQRYGLPVRVVNGDTAAVSKGGGETRRRIIQDFEAEPGFNLIIMSPLAVGVGLTIVGANHAIHLERHWNPAKEAQATDRIYRIGQTRPVHVYLPIALHPHHDSFDLNLDRLLRQKTTLKDAVVVPETVDEAELATTMGLLD</sequence>
<evidence type="ECO:0000313" key="6">
    <source>
        <dbReference type="Proteomes" id="UP000280726"/>
    </source>
</evidence>
<keyword evidence="1" id="KW-0378">Hydrolase</keyword>
<dbReference type="CDD" id="cd18793">
    <property type="entry name" value="SF2_C_SNF"/>
    <property type="match status" value="1"/>
</dbReference>
<feature type="domain" description="Helicase ATP-binding" evidence="3">
    <location>
        <begin position="486"/>
        <end position="692"/>
    </location>
</feature>
<dbReference type="AlphaFoldDB" id="A0A3N4ZU49"/>
<dbReference type="PROSITE" id="PS51192">
    <property type="entry name" value="HELICASE_ATP_BIND_1"/>
    <property type="match status" value="1"/>
</dbReference>
<dbReference type="PANTHER" id="PTHR45629">
    <property type="entry name" value="SNF2/RAD54 FAMILY MEMBER"/>
    <property type="match status" value="1"/>
</dbReference>
<accession>A0A3N4ZU49</accession>
<reference evidence="5 6" key="1">
    <citation type="submission" date="2018-11" db="EMBL/GenBank/DDBJ databases">
        <title>Sequencing the genomes of 1000 actinobacteria strains.</title>
        <authorList>
            <person name="Klenk H.-P."/>
        </authorList>
    </citation>
    <scope>NUCLEOTIDE SEQUENCE [LARGE SCALE GENOMIC DNA]</scope>
    <source>
        <strain evidence="5 6">DSM 14418</strain>
    </source>
</reference>
<dbReference type="GO" id="GO:0005524">
    <property type="term" value="F:ATP binding"/>
    <property type="evidence" value="ECO:0007669"/>
    <property type="project" value="InterPro"/>
</dbReference>
<proteinExistence type="predicted"/>
<evidence type="ECO:0000259" key="4">
    <source>
        <dbReference type="PROSITE" id="PS51194"/>
    </source>
</evidence>
<dbReference type="InterPro" id="IPR001650">
    <property type="entry name" value="Helicase_C-like"/>
</dbReference>